<reference evidence="2 5" key="1">
    <citation type="submission" date="2022-07" db="EMBL/GenBank/DDBJ databases">
        <authorList>
            <person name="Criscuolo A."/>
        </authorList>
    </citation>
    <scope>NUCLEOTIDE SEQUENCE</scope>
    <source>
        <strain evidence="5">CIP 111951</strain>
        <strain evidence="2">CIP111854</strain>
        <strain evidence="3">CIP111951</strain>
    </source>
</reference>
<dbReference type="InterPro" id="IPR029045">
    <property type="entry name" value="ClpP/crotonase-like_dom_sf"/>
</dbReference>
<evidence type="ECO:0000313" key="5">
    <source>
        <dbReference type="Proteomes" id="UP001152485"/>
    </source>
</evidence>
<feature type="domain" description="Tail specific protease" evidence="1">
    <location>
        <begin position="265"/>
        <end position="456"/>
    </location>
</feature>
<dbReference type="PANTHER" id="PTHR46825:SF8">
    <property type="entry name" value="BETA-LACTAMASE-RELATED"/>
    <property type="match status" value="1"/>
</dbReference>
<dbReference type="PANTHER" id="PTHR46825">
    <property type="entry name" value="D-ALANYL-D-ALANINE-CARBOXYPEPTIDASE/ENDOPEPTIDASE AMPH"/>
    <property type="match status" value="1"/>
</dbReference>
<dbReference type="GO" id="GO:0006508">
    <property type="term" value="P:proteolysis"/>
    <property type="evidence" value="ECO:0007669"/>
    <property type="project" value="InterPro"/>
</dbReference>
<dbReference type="Pfam" id="PF00144">
    <property type="entry name" value="Beta-lactamase"/>
    <property type="match status" value="1"/>
</dbReference>
<dbReference type="Proteomes" id="UP001152467">
    <property type="component" value="Unassembled WGS sequence"/>
</dbReference>
<dbReference type="CDD" id="cd07563">
    <property type="entry name" value="Peptidase_S41_IRBP"/>
    <property type="match status" value="1"/>
</dbReference>
<dbReference type="AlphaFoldDB" id="A0A9W4R2W4"/>
<keyword evidence="4" id="KW-1185">Reference proteome</keyword>
<proteinExistence type="predicted"/>
<organism evidence="2 4">
    <name type="scientific">Pseudoalteromonas holothuriae</name>
    <dbReference type="NCBI Taxonomy" id="2963714"/>
    <lineage>
        <taxon>Bacteria</taxon>
        <taxon>Pseudomonadati</taxon>
        <taxon>Pseudomonadota</taxon>
        <taxon>Gammaproteobacteria</taxon>
        <taxon>Alteromonadales</taxon>
        <taxon>Pseudoalteromonadaceae</taxon>
        <taxon>Pseudoalteromonas</taxon>
    </lineage>
</organism>
<keyword evidence="2" id="KW-0378">Hydrolase</keyword>
<dbReference type="Gene3D" id="3.30.750.44">
    <property type="match status" value="1"/>
</dbReference>
<dbReference type="InterPro" id="IPR001466">
    <property type="entry name" value="Beta-lactam-related"/>
</dbReference>
<dbReference type="EC" id="3.4.11.19" evidence="2"/>
<dbReference type="InterPro" id="IPR005151">
    <property type="entry name" value="Tail-specific_protease"/>
</dbReference>
<keyword evidence="2" id="KW-0031">Aminopeptidase</keyword>
<dbReference type="PROSITE" id="PS51257">
    <property type="entry name" value="PROKAR_LIPOPROTEIN"/>
    <property type="match status" value="1"/>
</dbReference>
<dbReference type="EMBL" id="CAMAPD010000019">
    <property type="protein sequence ID" value="CAH9065408.1"/>
    <property type="molecule type" value="Genomic_DNA"/>
</dbReference>
<sequence length="860" mass="95133">MKSSITPVALAIVAGLLLSGCNDNNNTKTDLIIKDHENVYKAQGIWHKQAYGEILSISSGQVKSYEFNSQACTLTNDNSYQKMMQEHIDTLNVIGTDFLRIQEKGSPTSYTLKHIEQLPASCQTPITKNQATSPSQVFQYFWHTFNDYYAFFDLRDVDWQAQYDSYAPLINDNMNDDALFKILSEMVAPLQDAHVSIESDTQSFNSMKPAPVLRSALGKARSYLRFGLDVDISDVITDTLDDYQHTTASYITTDSLKSFPHDDDSKTLLWGVTPNNVGILVINNMAQYHQNPNATEKQQQQAAKQLIDKVLKEFENTDGLILDIRNNLGGDDAIALTLATHFASENKLAFKKQAVNKSGLGHTTVTMIKKPTYSYTKPVYMLTSQITVSAGEVFAMAMKQFPHVTQVGEETSGAFSDILNFTLPNGWEIGLSNEVYHNAQGENFEKRGLQPDVNISAFSNLETDLPRFATYDYALEAMGKPATSDLSVADFEQQAQQLIKQSGLPGLAVAVIKNGQIKYANGFGIADEQNTPVTADTPFYIASVSKTLVGATLAHAVAQKTVSLDEPVAPILPFTTNVIPAQKTPITLRHLVTHTSGIIDSDPAYLCSYYLHDTKQNISDALLGTSKCDEQINTDLQQYLNNYLNRTGRFYQDANFSSQYGFETAQVYIYSNIATALAAYTLEQKSNTPFIELVQDYVFTPLNMTNSSWATGKPSANVATRFVHNPQTDERSAMPSYGSITYADGSAISTVNDLARFLIASMNKGKIDQQQVLSQAAVEAMLSPQTDTPVPSRDIGYFWDLDGSYIHHNGSDPGVMSQVIGDLKTKNAIIMLSNGDENYEPHDHTFYMIKNLALKLVNSN</sequence>
<dbReference type="Gene3D" id="3.40.710.10">
    <property type="entry name" value="DD-peptidase/beta-lactamase superfamily"/>
    <property type="match status" value="1"/>
</dbReference>
<dbReference type="GO" id="GO:0004177">
    <property type="term" value="F:aminopeptidase activity"/>
    <property type="evidence" value="ECO:0007669"/>
    <property type="project" value="UniProtKB-KW"/>
</dbReference>
<evidence type="ECO:0000313" key="4">
    <source>
        <dbReference type="Proteomes" id="UP001152467"/>
    </source>
</evidence>
<dbReference type="EMBL" id="CAMAPC010000018">
    <property type="protein sequence ID" value="CAH9064455.1"/>
    <property type="molecule type" value="Genomic_DNA"/>
</dbReference>
<dbReference type="InterPro" id="IPR050491">
    <property type="entry name" value="AmpC-like"/>
</dbReference>
<gene>
    <name evidence="2" type="primary">dap_3</name>
    <name evidence="3" type="synonym">dap_1</name>
    <name evidence="2" type="ORF">PSECIP111854_03452</name>
    <name evidence="3" type="ORF">PSECIP111951_03356</name>
</gene>
<dbReference type="InterPro" id="IPR028204">
    <property type="entry name" value="Tricorn_C1"/>
</dbReference>
<accession>A0A9W4R2W4</accession>
<evidence type="ECO:0000259" key="1">
    <source>
        <dbReference type="SMART" id="SM00245"/>
    </source>
</evidence>
<dbReference type="GO" id="GO:0008236">
    <property type="term" value="F:serine-type peptidase activity"/>
    <property type="evidence" value="ECO:0007669"/>
    <property type="project" value="InterPro"/>
</dbReference>
<dbReference type="SMART" id="SM00245">
    <property type="entry name" value="TSPc"/>
    <property type="match status" value="1"/>
</dbReference>
<keyword evidence="2" id="KW-0645">Protease</keyword>
<name>A0A9W4R2W4_9GAMM</name>
<evidence type="ECO:0000313" key="3">
    <source>
        <dbReference type="EMBL" id="CAH9065408.1"/>
    </source>
</evidence>
<evidence type="ECO:0000313" key="2">
    <source>
        <dbReference type="EMBL" id="CAH9064455.1"/>
    </source>
</evidence>
<dbReference type="SUPFAM" id="SSF52096">
    <property type="entry name" value="ClpP/crotonase"/>
    <property type="match status" value="1"/>
</dbReference>
<dbReference type="Gene3D" id="3.90.226.10">
    <property type="entry name" value="2-enoyl-CoA Hydratase, Chain A, domain 1"/>
    <property type="match status" value="1"/>
</dbReference>
<dbReference type="Pfam" id="PF14684">
    <property type="entry name" value="Tricorn_C1"/>
    <property type="match status" value="1"/>
</dbReference>
<dbReference type="RefSeq" id="WP_261594646.1">
    <property type="nucleotide sequence ID" value="NZ_CAMAPC010000018.1"/>
</dbReference>
<dbReference type="Pfam" id="PF03572">
    <property type="entry name" value="Peptidase_S41"/>
    <property type="match status" value="1"/>
</dbReference>
<dbReference type="InterPro" id="IPR012338">
    <property type="entry name" value="Beta-lactam/transpept-like"/>
</dbReference>
<comment type="caution">
    <text evidence="2">The sequence shown here is derived from an EMBL/GenBank/DDBJ whole genome shotgun (WGS) entry which is preliminary data.</text>
</comment>
<dbReference type="Proteomes" id="UP001152485">
    <property type="component" value="Unassembled WGS sequence"/>
</dbReference>
<dbReference type="SUPFAM" id="SSF56601">
    <property type="entry name" value="beta-lactamase/transpeptidase-like"/>
    <property type="match status" value="1"/>
</dbReference>
<protein>
    <submittedName>
        <fullName evidence="2">D-aminopeptidase</fullName>
        <ecNumber evidence="2">3.4.11.19</ecNumber>
    </submittedName>
</protein>